<name>A0A1X3DF04_9NEIS</name>
<reference evidence="3" key="1">
    <citation type="submission" date="2017-01" db="EMBL/GenBank/DDBJ databases">
        <authorList>
            <person name="Wolfgang W.J."/>
            <person name="Cole J."/>
            <person name="Wroblewski D."/>
            <person name="Mcginnis J."/>
            <person name="Musser K.A."/>
        </authorList>
    </citation>
    <scope>NUCLEOTIDE SEQUENCE [LARGE SCALE GENOMIC DNA]</scope>
    <source>
        <strain evidence="3">DSM 19151</strain>
    </source>
</reference>
<dbReference type="STRING" id="194197.BWD09_01390"/>
<dbReference type="Proteomes" id="UP000193118">
    <property type="component" value="Unassembled WGS sequence"/>
</dbReference>
<accession>A0A1X3DF04</accession>
<feature type="region of interest" description="Disordered" evidence="1">
    <location>
        <begin position="255"/>
        <end position="279"/>
    </location>
</feature>
<dbReference type="EMBL" id="MTBO01000002">
    <property type="protein sequence ID" value="OSI18460.1"/>
    <property type="molecule type" value="Genomic_DNA"/>
</dbReference>
<organism evidence="2 3">
    <name type="scientific">Neisseria dentiae</name>
    <dbReference type="NCBI Taxonomy" id="194197"/>
    <lineage>
        <taxon>Bacteria</taxon>
        <taxon>Pseudomonadati</taxon>
        <taxon>Pseudomonadota</taxon>
        <taxon>Betaproteobacteria</taxon>
        <taxon>Neisseriales</taxon>
        <taxon>Neisseriaceae</taxon>
        <taxon>Neisseria</taxon>
    </lineage>
</organism>
<evidence type="ECO:0000313" key="2">
    <source>
        <dbReference type="EMBL" id="OSI18460.1"/>
    </source>
</evidence>
<protein>
    <submittedName>
        <fullName evidence="2">Uncharacterized protein</fullName>
    </submittedName>
</protein>
<dbReference type="RefSeq" id="WP_085364957.1">
    <property type="nucleotide sequence ID" value="NZ_CAUJPZ010000039.1"/>
</dbReference>
<comment type="caution">
    <text evidence="2">The sequence shown here is derived from an EMBL/GenBank/DDBJ whole genome shotgun (WGS) entry which is preliminary data.</text>
</comment>
<dbReference type="OrthoDB" id="8607374at2"/>
<evidence type="ECO:0000313" key="3">
    <source>
        <dbReference type="Proteomes" id="UP000193118"/>
    </source>
</evidence>
<keyword evidence="3" id="KW-1185">Reference proteome</keyword>
<dbReference type="AlphaFoldDB" id="A0A1X3DF04"/>
<proteinExistence type="predicted"/>
<sequence length="333" mass="38309">MAQPINQAMIKDYQDRIATKKVEGVIEVYNDLLNKGYNYAGWAKGVAEANGWNSSQPEIRGSITGRAAVMFMKDSSGRDFSDRELNEIRIDMARGYLAALSQNIDKGNGKTQADIEFDQMREFHKAVFERHNLSIDNWTLETPMKFIGAYNGGEAAQEKKWQELAKTQGDGADALIASAALYNYVQDFARGYIYVDDKGLKIDTAMAEQIQAQTFKVFEMKRVPERDRKEAEQWLENASRIKPLLFSRLEEQEQERHYGYSREQNPAEGPLPQQHAHSQEKNPFLEFAEKNVTEKDVEQFLARVEEYGKEQEMLERQQALENQRVSMSRSFFS</sequence>
<gene>
    <name evidence="2" type="ORF">BWD09_01390</name>
</gene>
<evidence type="ECO:0000256" key="1">
    <source>
        <dbReference type="SAM" id="MobiDB-lite"/>
    </source>
</evidence>
<dbReference type="GeneID" id="94579983"/>